<protein>
    <submittedName>
        <fullName evidence="3">DUF2244 domain-containing protein</fullName>
    </submittedName>
</protein>
<name>A0A6I3SWH6_9BURK</name>
<reference evidence="5" key="2">
    <citation type="journal article" date="2019" name="Int. J. Syst. Evol. Microbiol.">
        <title>The Global Catalogue of Microorganisms (GCM) 10K type strain sequencing project: providing services to taxonomists for standard genome sequencing and annotation.</title>
        <authorList>
            <consortium name="The Broad Institute Genomics Platform"/>
            <consortium name="The Broad Institute Genome Sequencing Center for Infectious Disease"/>
            <person name="Wu L."/>
            <person name="Ma J."/>
        </authorList>
    </citation>
    <scope>NUCLEOTIDE SEQUENCE [LARGE SCALE GENOMIC DNA]</scope>
    <source>
        <strain evidence="5">CGMCC 1.15931</strain>
    </source>
</reference>
<evidence type="ECO:0000313" key="5">
    <source>
        <dbReference type="Proteomes" id="UP000622638"/>
    </source>
</evidence>
<reference evidence="2" key="1">
    <citation type="journal article" date="2014" name="Int. J. Syst. Evol. Microbiol.">
        <title>Complete genome of a new Firmicutes species belonging to the dominant human colonic microbiota ('Ruminococcus bicirculans') reveals two chromosomes and a selective capacity to utilize plant glucans.</title>
        <authorList>
            <consortium name="NISC Comparative Sequencing Program"/>
            <person name="Wegmann U."/>
            <person name="Louis P."/>
            <person name="Goesmann A."/>
            <person name="Henrissat B."/>
            <person name="Duncan S.H."/>
            <person name="Flint H.J."/>
        </authorList>
    </citation>
    <scope>NUCLEOTIDE SEQUENCE</scope>
    <source>
        <strain evidence="2">CGMCC 1.15931</strain>
    </source>
</reference>
<dbReference type="Pfam" id="PF10003">
    <property type="entry name" value="DUF2244"/>
    <property type="match status" value="1"/>
</dbReference>
<sequence length="146" mass="16366">MGRREWLLKRNCSLTPRQTVAAWALLLALSLAIGVFFTVQGAPYVLVFSFIEMTAVTAAFIVYSRHATDYDRIVLEEGRLLVEQVRAGRIRQASLDTGWVRVTAPRRRRDPVRLEARGVAVEVGGYLLPAGRQTLARELRAELSAQ</sequence>
<dbReference type="OrthoDB" id="9091577at2"/>
<dbReference type="EMBL" id="WNKZ01000021">
    <property type="protein sequence ID" value="MTV53055.1"/>
    <property type="molecule type" value="Genomic_DNA"/>
</dbReference>
<dbReference type="Proteomes" id="UP000622638">
    <property type="component" value="Unassembled WGS sequence"/>
</dbReference>
<keyword evidence="1" id="KW-1133">Transmembrane helix</keyword>
<evidence type="ECO:0000313" key="4">
    <source>
        <dbReference type="Proteomes" id="UP000430634"/>
    </source>
</evidence>
<feature type="transmembrane region" description="Helical" evidence="1">
    <location>
        <begin position="20"/>
        <end position="39"/>
    </location>
</feature>
<accession>A0A6I3SWH6</accession>
<dbReference type="Proteomes" id="UP000430634">
    <property type="component" value="Unassembled WGS sequence"/>
</dbReference>
<gene>
    <name evidence="2" type="ORF">GCM10011572_31820</name>
    <name evidence="3" type="ORF">GM672_09965</name>
</gene>
<dbReference type="RefSeq" id="WP_155470375.1">
    <property type="nucleotide sequence ID" value="NZ_BMKG01000013.1"/>
</dbReference>
<dbReference type="InterPro" id="IPR019253">
    <property type="entry name" value="DUF2244_TM"/>
</dbReference>
<evidence type="ECO:0000313" key="3">
    <source>
        <dbReference type="EMBL" id="MTV53055.1"/>
    </source>
</evidence>
<organism evidence="3 4">
    <name type="scientific">Pseudoduganella buxea</name>
    <dbReference type="NCBI Taxonomy" id="1949069"/>
    <lineage>
        <taxon>Bacteria</taxon>
        <taxon>Pseudomonadati</taxon>
        <taxon>Pseudomonadota</taxon>
        <taxon>Betaproteobacteria</taxon>
        <taxon>Burkholderiales</taxon>
        <taxon>Oxalobacteraceae</taxon>
        <taxon>Telluria group</taxon>
        <taxon>Pseudoduganella</taxon>
    </lineage>
</organism>
<keyword evidence="1" id="KW-0472">Membrane</keyword>
<keyword evidence="5" id="KW-1185">Reference proteome</keyword>
<dbReference type="AlphaFoldDB" id="A0A6I3SWH6"/>
<dbReference type="EMBL" id="BMKG01000013">
    <property type="protein sequence ID" value="GGC07800.1"/>
    <property type="molecule type" value="Genomic_DNA"/>
</dbReference>
<evidence type="ECO:0000313" key="2">
    <source>
        <dbReference type="EMBL" id="GGC07800.1"/>
    </source>
</evidence>
<keyword evidence="1" id="KW-0812">Transmembrane</keyword>
<reference evidence="2" key="4">
    <citation type="submission" date="2024-05" db="EMBL/GenBank/DDBJ databases">
        <authorList>
            <person name="Sun Q."/>
            <person name="Zhou Y."/>
        </authorList>
    </citation>
    <scope>NUCLEOTIDE SEQUENCE</scope>
    <source>
        <strain evidence="2">CGMCC 1.15931</strain>
    </source>
</reference>
<proteinExistence type="predicted"/>
<reference evidence="3 4" key="3">
    <citation type="submission" date="2019-11" db="EMBL/GenBank/DDBJ databases">
        <title>Type strains purchased from KCTC, JCM and DSMZ.</title>
        <authorList>
            <person name="Lu H."/>
        </authorList>
    </citation>
    <scope>NUCLEOTIDE SEQUENCE [LARGE SCALE GENOMIC DNA]</scope>
    <source>
        <strain evidence="3 4">KCTC 52429</strain>
    </source>
</reference>
<comment type="caution">
    <text evidence="3">The sequence shown here is derived from an EMBL/GenBank/DDBJ whole genome shotgun (WGS) entry which is preliminary data.</text>
</comment>
<evidence type="ECO:0000256" key="1">
    <source>
        <dbReference type="SAM" id="Phobius"/>
    </source>
</evidence>
<feature type="transmembrane region" description="Helical" evidence="1">
    <location>
        <begin position="45"/>
        <end position="63"/>
    </location>
</feature>